<dbReference type="SUPFAM" id="SSF50249">
    <property type="entry name" value="Nucleic acid-binding proteins"/>
    <property type="match status" value="1"/>
</dbReference>
<dbReference type="Gene3D" id="2.40.50.140">
    <property type="entry name" value="Nucleic acid-binding proteins"/>
    <property type="match status" value="1"/>
</dbReference>
<protein>
    <recommendedName>
        <fullName evidence="1">DNA helicase Pif1-like 2B domain-containing protein</fullName>
    </recommendedName>
</protein>
<accession>A0ABN8P0F5</accession>
<dbReference type="InterPro" id="IPR049163">
    <property type="entry name" value="Pif1-like_2B_dom"/>
</dbReference>
<sequence>MNFLCSNNGKAVVPDWEIKLQALKESIKLETDNFTTENDEEEEKEEWMLMSELNIQNITNDAQSSVLAPEGYWHNLKALNQPIATIKARHSGGAQNLSSDEMGGLEPVIYLAKGARVMLTMNIWTEVGLCNGALGTVLDFVYPHDQTPRRYQFVMSKREPDLNSESLCGFIHNLSPVKRSKRTDWFEFHLQTSPSKVQRVVGFNIPSHSTFSGHNKSKTPVLLSNTKKNDSNKDIIFNQQSIVRSAPAFDIDFDYSPDIAASESSSSSVQPATTITLEQVPTLKINQKVNVTATISLGSEQPKPVEVKSTQKMTLVKEDCVLEDETGTAEIHIWDELINNVKNGTTYEFQNLNVKHFKGSTHLATTPATTFKEASKQLKSVQGPTLLENPEKEVKVEMFKFLNNLSIFVACQACKRKITESAHQKYIKCRNCGVRQRQGECKRDASVQVKVEIAGKEIWLTAFTKEIESLLALSPELSLMSDSESIEDHLMDLKDIHFTYNVNKNTITQVTSLSNGLAQ</sequence>
<dbReference type="EMBL" id="CALNXK010000046">
    <property type="protein sequence ID" value="CAH3129128.1"/>
    <property type="molecule type" value="Genomic_DNA"/>
</dbReference>
<evidence type="ECO:0000259" key="1">
    <source>
        <dbReference type="Pfam" id="PF21530"/>
    </source>
</evidence>
<evidence type="ECO:0000313" key="2">
    <source>
        <dbReference type="EMBL" id="CAH3129128.1"/>
    </source>
</evidence>
<dbReference type="Proteomes" id="UP001159405">
    <property type="component" value="Unassembled WGS sequence"/>
</dbReference>
<comment type="caution">
    <text evidence="2">The sequence shown here is derived from an EMBL/GenBank/DDBJ whole genome shotgun (WGS) entry which is preliminary data.</text>
</comment>
<dbReference type="InterPro" id="IPR012340">
    <property type="entry name" value="NA-bd_OB-fold"/>
</dbReference>
<keyword evidence="3" id="KW-1185">Reference proteome</keyword>
<reference evidence="2 3" key="1">
    <citation type="submission" date="2022-05" db="EMBL/GenBank/DDBJ databases">
        <authorList>
            <consortium name="Genoscope - CEA"/>
            <person name="William W."/>
        </authorList>
    </citation>
    <scope>NUCLEOTIDE SEQUENCE [LARGE SCALE GENOMIC DNA]</scope>
</reference>
<evidence type="ECO:0000313" key="3">
    <source>
        <dbReference type="Proteomes" id="UP001159405"/>
    </source>
</evidence>
<gene>
    <name evidence="2" type="ORF">PLOB_00033969</name>
</gene>
<organism evidence="2 3">
    <name type="scientific">Porites lobata</name>
    <dbReference type="NCBI Taxonomy" id="104759"/>
    <lineage>
        <taxon>Eukaryota</taxon>
        <taxon>Metazoa</taxon>
        <taxon>Cnidaria</taxon>
        <taxon>Anthozoa</taxon>
        <taxon>Hexacorallia</taxon>
        <taxon>Scleractinia</taxon>
        <taxon>Fungiina</taxon>
        <taxon>Poritidae</taxon>
        <taxon>Porites</taxon>
    </lineage>
</organism>
<dbReference type="Pfam" id="PF21530">
    <property type="entry name" value="Pif1_2B_dom"/>
    <property type="match status" value="1"/>
</dbReference>
<name>A0ABN8P0F5_9CNID</name>
<feature type="domain" description="DNA helicase Pif1-like 2B" evidence="1">
    <location>
        <begin position="111"/>
        <end position="140"/>
    </location>
</feature>
<proteinExistence type="predicted"/>